<dbReference type="SUPFAM" id="SSF48208">
    <property type="entry name" value="Six-hairpin glycosidases"/>
    <property type="match status" value="1"/>
</dbReference>
<evidence type="ECO:0000259" key="2">
    <source>
        <dbReference type="Pfam" id="PF00723"/>
    </source>
</evidence>
<comment type="caution">
    <text evidence="4">The sequence shown here is derived from an EMBL/GenBank/DDBJ whole genome shotgun (WGS) entry which is preliminary data.</text>
</comment>
<dbReference type="Gene3D" id="1.50.10.10">
    <property type="match status" value="1"/>
</dbReference>
<evidence type="ECO:0000256" key="1">
    <source>
        <dbReference type="SAM" id="SignalP"/>
    </source>
</evidence>
<evidence type="ECO:0000259" key="3">
    <source>
        <dbReference type="Pfam" id="PF09137"/>
    </source>
</evidence>
<dbReference type="PANTHER" id="PTHR31616:SF0">
    <property type="entry name" value="GLUCAN 1,4-ALPHA-GLUCOSIDASE"/>
    <property type="match status" value="1"/>
</dbReference>
<protein>
    <submittedName>
        <fullName evidence="4">Glucodextranase</fullName>
    </submittedName>
</protein>
<dbReference type="Gene3D" id="2.70.98.10">
    <property type="match status" value="1"/>
</dbReference>
<dbReference type="InterPro" id="IPR015220">
    <property type="entry name" value="Glucodextranase_N"/>
</dbReference>
<dbReference type="SUPFAM" id="SSF74650">
    <property type="entry name" value="Galactose mutarotase-like"/>
    <property type="match status" value="1"/>
</dbReference>
<keyword evidence="5" id="KW-1185">Reference proteome</keyword>
<dbReference type="InterPro" id="IPR012341">
    <property type="entry name" value="6hp_glycosidase-like_sf"/>
</dbReference>
<feature type="chain" id="PRO_5046364764" evidence="1">
    <location>
        <begin position="23"/>
        <end position="707"/>
    </location>
</feature>
<dbReference type="InterPro" id="IPR011013">
    <property type="entry name" value="Gal_mutarotase_sf_dom"/>
</dbReference>
<dbReference type="Proteomes" id="UP000763557">
    <property type="component" value="Unassembled WGS sequence"/>
</dbReference>
<organism evidence="4 5">
    <name type="scientific">Kibdelosporangium persicum</name>
    <dbReference type="NCBI Taxonomy" id="2698649"/>
    <lineage>
        <taxon>Bacteria</taxon>
        <taxon>Bacillati</taxon>
        <taxon>Actinomycetota</taxon>
        <taxon>Actinomycetes</taxon>
        <taxon>Pseudonocardiales</taxon>
        <taxon>Pseudonocardiaceae</taxon>
        <taxon>Kibdelosporangium</taxon>
    </lineage>
</organism>
<dbReference type="PANTHER" id="PTHR31616">
    <property type="entry name" value="TREHALASE"/>
    <property type="match status" value="1"/>
</dbReference>
<gene>
    <name evidence="4" type="ORF">GC106_43290</name>
</gene>
<sequence>MRRRLLSALAGLFIMIAPPALGDTGTPPGAPGVNPGYPPADKQGFGTARPAGSPVWFTLGRGGLTETFHPDLSTPAARRLDFVVTDGETFVQRVSDVPVRTDQDRLSYRRIARGRGWTATITYITDPARPSVMVSFELRSHRPLHSYVLHEPTLSAKGADDQGKSVGDALVATDGSAASALLAQPPFSATSSGYLGTSDGWTDLSRHRALTSRYPQAGPGNLGQTGQLTVDGVRDRNVVVVLGYGENEQSAIATARASAQQRFHDVRRAYVQGWEEYLRGLKTPASAQRAVYDSSLLVLAASEDKHNRGAFIASPSEPWAFGTNPELSPTPGPYHLVWPRDLYQVATALIAAGDRDAANRAVDHLIGVQQPDGHFPQNNTVSGRPYWTSIQLDESALPIVLAWHLDRRDEKTISMVRRAADFIVGYEQDGFSAPWSQQERWENQSGYSPGTIAATIAGLVCAADMIERSGDAATAQRYRSIADDWAARVESWTVTSNGPHSAQPYYLRLTKDGRPNEGTAYNPGDNYPGTVDQRTQVDPSFLELVRLGVKSPQDATIRNTVAVVDRVLGEITPTGQFWHRFTNDGYGERADGGPWDIGGERTYGRLWPIFAGERGEYELLAGKPHTAKSRLRAIAATANDGMMLPEQVWDHQAPPGERPGTPTTSATPLVWTHAQYIRLAWSIDAGKPVEQPAVVADRYLNSGGTGG</sequence>
<evidence type="ECO:0000313" key="4">
    <source>
        <dbReference type="EMBL" id="NRN67096.1"/>
    </source>
</evidence>
<keyword evidence="1" id="KW-0732">Signal</keyword>
<dbReference type="Pfam" id="PF09137">
    <property type="entry name" value="Glucodextran_N"/>
    <property type="match status" value="1"/>
</dbReference>
<feature type="domain" description="GH15-like" evidence="2">
    <location>
        <begin position="292"/>
        <end position="681"/>
    </location>
</feature>
<feature type="domain" description="Glucodextranase N-terminal" evidence="3">
    <location>
        <begin position="28"/>
        <end position="278"/>
    </location>
</feature>
<dbReference type="InterPro" id="IPR014718">
    <property type="entry name" value="GH-type_carb-bd"/>
</dbReference>
<accession>A0ABX2F850</accession>
<dbReference type="EMBL" id="JAAATY010000013">
    <property type="protein sequence ID" value="NRN67096.1"/>
    <property type="molecule type" value="Genomic_DNA"/>
</dbReference>
<proteinExistence type="predicted"/>
<name>A0ABX2F850_9PSEU</name>
<evidence type="ECO:0000313" key="5">
    <source>
        <dbReference type="Proteomes" id="UP000763557"/>
    </source>
</evidence>
<dbReference type="InterPro" id="IPR011613">
    <property type="entry name" value="GH15-like"/>
</dbReference>
<feature type="signal peptide" evidence="1">
    <location>
        <begin position="1"/>
        <end position="22"/>
    </location>
</feature>
<reference evidence="4 5" key="1">
    <citation type="submission" date="2020-01" db="EMBL/GenBank/DDBJ databases">
        <title>Kibdelosporangium persica a novel Actinomycetes from a hot desert in Iran.</title>
        <authorList>
            <person name="Safaei N."/>
            <person name="Zaburannyi N."/>
            <person name="Mueller R."/>
            <person name="Wink J."/>
        </authorList>
    </citation>
    <scope>NUCLEOTIDE SEQUENCE [LARGE SCALE GENOMIC DNA]</scope>
    <source>
        <strain evidence="4 5">4NS15</strain>
    </source>
</reference>
<dbReference type="CDD" id="cd07430">
    <property type="entry name" value="GH15_N"/>
    <property type="match status" value="1"/>
</dbReference>
<dbReference type="Pfam" id="PF00723">
    <property type="entry name" value="Glyco_hydro_15"/>
    <property type="match status" value="1"/>
</dbReference>
<dbReference type="InterPro" id="IPR008928">
    <property type="entry name" value="6-hairpin_glycosidase_sf"/>
</dbReference>